<feature type="domain" description="Copper-binding protein MbnP-like" evidence="2">
    <location>
        <begin position="41"/>
        <end position="238"/>
    </location>
</feature>
<name>A0A1M6V455_9BACT</name>
<dbReference type="RefSeq" id="WP_073076923.1">
    <property type="nucleotide sequence ID" value="NZ_FRBL01000001.1"/>
</dbReference>
<feature type="signal peptide" evidence="1">
    <location>
        <begin position="1"/>
        <end position="24"/>
    </location>
</feature>
<evidence type="ECO:0000313" key="3">
    <source>
        <dbReference type="EMBL" id="SHK76282.1"/>
    </source>
</evidence>
<dbReference type="PROSITE" id="PS51257">
    <property type="entry name" value="PROKAR_LIPOPROTEIN"/>
    <property type="match status" value="1"/>
</dbReference>
<evidence type="ECO:0000313" key="4">
    <source>
        <dbReference type="Proteomes" id="UP000184420"/>
    </source>
</evidence>
<evidence type="ECO:0000259" key="2">
    <source>
        <dbReference type="Pfam" id="PF20243"/>
    </source>
</evidence>
<gene>
    <name evidence="3" type="ORF">SAMN05444266_10160</name>
</gene>
<dbReference type="EMBL" id="FRBL01000001">
    <property type="protein sequence ID" value="SHK76282.1"/>
    <property type="molecule type" value="Genomic_DNA"/>
</dbReference>
<dbReference type="InterPro" id="IPR046863">
    <property type="entry name" value="MbnP-like_dom"/>
</dbReference>
<proteinExistence type="predicted"/>
<dbReference type="OrthoDB" id="1422031at2"/>
<feature type="chain" id="PRO_5012048241" description="Copper-binding protein MbnP-like domain-containing protein" evidence="1">
    <location>
        <begin position="25"/>
        <end position="262"/>
    </location>
</feature>
<protein>
    <recommendedName>
        <fullName evidence="2">Copper-binding protein MbnP-like domain-containing protein</fullName>
    </recommendedName>
</protein>
<dbReference type="Pfam" id="PF20243">
    <property type="entry name" value="MbnP"/>
    <property type="match status" value="1"/>
</dbReference>
<dbReference type="Proteomes" id="UP000184420">
    <property type="component" value="Unassembled WGS sequence"/>
</dbReference>
<reference evidence="3 4" key="1">
    <citation type="submission" date="2016-11" db="EMBL/GenBank/DDBJ databases">
        <authorList>
            <person name="Jaros S."/>
            <person name="Januszkiewicz K."/>
            <person name="Wedrychowicz H."/>
        </authorList>
    </citation>
    <scope>NUCLEOTIDE SEQUENCE [LARGE SCALE GENOMIC DNA]</scope>
    <source>
        <strain evidence="3 4">DSM 27406</strain>
    </source>
</reference>
<keyword evidence="4" id="KW-1185">Reference proteome</keyword>
<sequence>MILRIFRSRTFTILSFSGILSLMACSKSENNQTIVPPATYSSLQLSFSNYVGNVPLQRNAGTYTNAARETYTISKFLYYISNFQLVDSSGKVTTLPPRYFLVDDAIDSTKKIILDSVPVGRYTAIRWLIGVDSIRNVSGVQAGALAPENGMFWTWNSGYIMAKLEGNSPAAPTALKEFQLHIGGFKFPYNALKTVTLNLPVTAIVAKGTQPKLSFRADAGKWLDAPNAISFATTTIVMAAGTDALKIAENYQQMFTVMTVAN</sequence>
<organism evidence="3 4">
    <name type="scientific">Chitinophaga jiangningensis</name>
    <dbReference type="NCBI Taxonomy" id="1419482"/>
    <lineage>
        <taxon>Bacteria</taxon>
        <taxon>Pseudomonadati</taxon>
        <taxon>Bacteroidota</taxon>
        <taxon>Chitinophagia</taxon>
        <taxon>Chitinophagales</taxon>
        <taxon>Chitinophagaceae</taxon>
        <taxon>Chitinophaga</taxon>
    </lineage>
</organism>
<keyword evidence="1" id="KW-0732">Signal</keyword>
<dbReference type="AlphaFoldDB" id="A0A1M6V455"/>
<accession>A0A1M6V455</accession>
<dbReference type="STRING" id="1419482.SAMN05444266_10160"/>
<evidence type="ECO:0000256" key="1">
    <source>
        <dbReference type="SAM" id="SignalP"/>
    </source>
</evidence>